<evidence type="ECO:0000256" key="2">
    <source>
        <dbReference type="SAM" id="MobiDB-lite"/>
    </source>
</evidence>
<evidence type="ECO:0000256" key="1">
    <source>
        <dbReference type="SAM" id="Coils"/>
    </source>
</evidence>
<feature type="region of interest" description="Disordered" evidence="2">
    <location>
        <begin position="155"/>
        <end position="196"/>
    </location>
</feature>
<dbReference type="EMBL" id="MU005958">
    <property type="protein sequence ID" value="KAF2864122.1"/>
    <property type="molecule type" value="Genomic_DNA"/>
</dbReference>
<evidence type="ECO:0000313" key="3">
    <source>
        <dbReference type="EMBL" id="KAF2864122.1"/>
    </source>
</evidence>
<evidence type="ECO:0000313" key="4">
    <source>
        <dbReference type="Proteomes" id="UP000799421"/>
    </source>
</evidence>
<proteinExistence type="predicted"/>
<organism evidence="3 4">
    <name type="scientific">Piedraia hortae CBS 480.64</name>
    <dbReference type="NCBI Taxonomy" id="1314780"/>
    <lineage>
        <taxon>Eukaryota</taxon>
        <taxon>Fungi</taxon>
        <taxon>Dikarya</taxon>
        <taxon>Ascomycota</taxon>
        <taxon>Pezizomycotina</taxon>
        <taxon>Dothideomycetes</taxon>
        <taxon>Dothideomycetidae</taxon>
        <taxon>Capnodiales</taxon>
        <taxon>Piedraiaceae</taxon>
        <taxon>Piedraia</taxon>
    </lineage>
</organism>
<feature type="coiled-coil region" evidence="1">
    <location>
        <begin position="111"/>
        <end position="147"/>
    </location>
</feature>
<protein>
    <submittedName>
        <fullName evidence="3">Uncharacterized protein</fullName>
    </submittedName>
</protein>
<sequence length="218" mass="24932">MSLGQTTMTKRNFFGIFWPAFEKAFTKENVLSVWRKTGIFPFDPEVVLSKLPAARPVAVQSSAELGTSTRQLRLKVGMRSLALERRKRKCNSRLMEQIRGMEGHGGALFVVTGILQKARELEQQQADAKEREEQEKAQRARERVEAKALKAAETLRKRQERQAAQDARMAARARKKAEVAARKAAAQHRDDDDDDDDYVEEWQLRSKDIFLSVWRTSG</sequence>
<keyword evidence="1" id="KW-0175">Coiled coil</keyword>
<reference evidence="3" key="1">
    <citation type="journal article" date="2020" name="Stud. Mycol.">
        <title>101 Dothideomycetes genomes: a test case for predicting lifestyles and emergence of pathogens.</title>
        <authorList>
            <person name="Haridas S."/>
            <person name="Albert R."/>
            <person name="Binder M."/>
            <person name="Bloem J."/>
            <person name="Labutti K."/>
            <person name="Salamov A."/>
            <person name="Andreopoulos B."/>
            <person name="Baker S."/>
            <person name="Barry K."/>
            <person name="Bills G."/>
            <person name="Bluhm B."/>
            <person name="Cannon C."/>
            <person name="Castanera R."/>
            <person name="Culley D."/>
            <person name="Daum C."/>
            <person name="Ezra D."/>
            <person name="Gonzalez J."/>
            <person name="Henrissat B."/>
            <person name="Kuo A."/>
            <person name="Liang C."/>
            <person name="Lipzen A."/>
            <person name="Lutzoni F."/>
            <person name="Magnuson J."/>
            <person name="Mondo S."/>
            <person name="Nolan M."/>
            <person name="Ohm R."/>
            <person name="Pangilinan J."/>
            <person name="Park H.-J."/>
            <person name="Ramirez L."/>
            <person name="Alfaro M."/>
            <person name="Sun H."/>
            <person name="Tritt A."/>
            <person name="Yoshinaga Y."/>
            <person name="Zwiers L.-H."/>
            <person name="Turgeon B."/>
            <person name="Goodwin S."/>
            <person name="Spatafora J."/>
            <person name="Crous P."/>
            <person name="Grigoriev I."/>
        </authorList>
    </citation>
    <scope>NUCLEOTIDE SEQUENCE</scope>
    <source>
        <strain evidence="3">CBS 480.64</strain>
    </source>
</reference>
<dbReference type="OrthoDB" id="4357141at2759"/>
<accession>A0A6A7CA81</accession>
<dbReference type="AlphaFoldDB" id="A0A6A7CA81"/>
<gene>
    <name evidence="3" type="ORF">K470DRAFT_254451</name>
</gene>
<dbReference type="Proteomes" id="UP000799421">
    <property type="component" value="Unassembled WGS sequence"/>
</dbReference>
<keyword evidence="4" id="KW-1185">Reference proteome</keyword>
<name>A0A6A7CA81_9PEZI</name>